<dbReference type="NCBIfam" id="TIGR01453">
    <property type="entry name" value="grpIintron_endo"/>
    <property type="match status" value="1"/>
</dbReference>
<keyword evidence="2" id="KW-0255">Endonuclease</keyword>
<dbReference type="Pfam" id="PF01541">
    <property type="entry name" value="GIY-YIG"/>
    <property type="match status" value="1"/>
</dbReference>
<name>A0A088CAV2_9HELO</name>
<dbReference type="InterPro" id="IPR035901">
    <property type="entry name" value="GIY-YIG_endonuc_sf"/>
</dbReference>
<reference evidence="2" key="1">
    <citation type="journal article" date="2014" name="PLoS ONE">
        <title>The 203 kbp Mitochondrial Genome of the Phytopathogenic Fungus Sclerotinia borealis Reveals Multiple Invasions of Introns and Genomic Duplications.</title>
        <authorList>
            <person name="Mardanov A.V."/>
            <person name="Beletsky A.V."/>
            <person name="Kadnikov V.V."/>
            <person name="Ignatov A.N."/>
            <person name="Ravin N.V."/>
        </authorList>
    </citation>
    <scope>NUCLEOTIDE SEQUENCE</scope>
    <source>
        <strain evidence="2">F-4128</strain>
    </source>
</reference>
<dbReference type="EMBL" id="KJ434027">
    <property type="protein sequence ID" value="AHX82981.1"/>
    <property type="molecule type" value="Genomic_DNA"/>
</dbReference>
<keyword evidence="2" id="KW-0378">Hydrolase</keyword>
<geneLocation type="mitochondrion" evidence="2"/>
<sequence>MKPLISYFNCELEKDRILKENRNKAVVYRWINNVNKKTYVGSSVNFSVRLYKYYSVKHLMKHNTAIHNALLKYGYSNFTLDILEYCEGVDPVLREQFYFEILKPEYNILQQAGSSLGFKHSEKTLEFFKNNRDVSEEARKNLSLAATGRILTEEDKKKYLAHVKV</sequence>
<dbReference type="RefSeq" id="YP_009072316.1">
    <property type="nucleotide sequence ID" value="NC_025200.1"/>
</dbReference>
<dbReference type="SUPFAM" id="SSF82771">
    <property type="entry name" value="GIY-YIG endonuclease"/>
    <property type="match status" value="1"/>
</dbReference>
<dbReference type="GeneID" id="20497942"/>
<dbReference type="Gene3D" id="3.40.1440.10">
    <property type="entry name" value="GIY-YIG endonuclease"/>
    <property type="match status" value="1"/>
</dbReference>
<protein>
    <submittedName>
        <fullName evidence="2">GIY-YIG endonuclease</fullName>
    </submittedName>
</protein>
<proteinExistence type="predicted"/>
<keyword evidence="2" id="KW-0496">Mitochondrion</keyword>
<dbReference type="AlphaFoldDB" id="A0A088CAV2"/>
<organism evidence="2">
    <name type="scientific">Sclerotinia borealis</name>
    <dbReference type="NCBI Taxonomy" id="77105"/>
    <lineage>
        <taxon>Eukaryota</taxon>
        <taxon>Fungi</taxon>
        <taxon>Dikarya</taxon>
        <taxon>Ascomycota</taxon>
        <taxon>Pezizomycotina</taxon>
        <taxon>Leotiomycetes</taxon>
        <taxon>Helotiales</taxon>
        <taxon>Sclerotiniaceae</taxon>
        <taxon>Sclerotinia</taxon>
    </lineage>
</organism>
<feature type="domain" description="GIY-YIG" evidence="1">
    <location>
        <begin position="23"/>
        <end position="108"/>
    </location>
</feature>
<dbReference type="GO" id="GO:0004519">
    <property type="term" value="F:endonuclease activity"/>
    <property type="evidence" value="ECO:0007669"/>
    <property type="project" value="UniProtKB-KW"/>
</dbReference>
<evidence type="ECO:0000313" key="2">
    <source>
        <dbReference type="EMBL" id="AHX82981.1"/>
    </source>
</evidence>
<dbReference type="SMART" id="SM00465">
    <property type="entry name" value="GIYc"/>
    <property type="match status" value="1"/>
</dbReference>
<gene>
    <name evidence="2" type="ORF">SBORM_0002</name>
</gene>
<dbReference type="PROSITE" id="PS50164">
    <property type="entry name" value="GIY_YIG"/>
    <property type="match status" value="1"/>
</dbReference>
<dbReference type="InterPro" id="IPR000305">
    <property type="entry name" value="GIY-YIG_endonuc"/>
</dbReference>
<evidence type="ECO:0000259" key="1">
    <source>
        <dbReference type="PROSITE" id="PS50164"/>
    </source>
</evidence>
<keyword evidence="2" id="KW-0540">Nuclease</keyword>
<dbReference type="CDD" id="cd10445">
    <property type="entry name" value="GIY-YIG_bI1_like"/>
    <property type="match status" value="1"/>
</dbReference>
<accession>A0A088CAV2</accession>
<dbReference type="InterPro" id="IPR006350">
    <property type="entry name" value="Intron_endoG1"/>
</dbReference>